<keyword evidence="5" id="KW-1185">Reference proteome</keyword>
<organism evidence="4 5">
    <name type="scientific">Pseudonocardia parietis</name>
    <dbReference type="NCBI Taxonomy" id="570936"/>
    <lineage>
        <taxon>Bacteria</taxon>
        <taxon>Bacillati</taxon>
        <taxon>Actinomycetota</taxon>
        <taxon>Actinomycetes</taxon>
        <taxon>Pseudonocardiales</taxon>
        <taxon>Pseudonocardiaceae</taxon>
        <taxon>Pseudonocardia</taxon>
    </lineage>
</organism>
<evidence type="ECO:0000256" key="2">
    <source>
        <dbReference type="SAM" id="Phobius"/>
    </source>
</evidence>
<accession>A0ABS4VY82</accession>
<comment type="caution">
    <text evidence="4">The sequence shown here is derived from an EMBL/GenBank/DDBJ whole genome shotgun (WGS) entry which is preliminary data.</text>
</comment>
<keyword evidence="2" id="KW-1133">Transmembrane helix</keyword>
<feature type="compositionally biased region" description="Gly residues" evidence="1">
    <location>
        <begin position="137"/>
        <end position="147"/>
    </location>
</feature>
<keyword evidence="2" id="KW-0812">Transmembrane</keyword>
<feature type="transmembrane region" description="Helical" evidence="2">
    <location>
        <begin position="189"/>
        <end position="211"/>
    </location>
</feature>
<dbReference type="Proteomes" id="UP001519295">
    <property type="component" value="Unassembled WGS sequence"/>
</dbReference>
<dbReference type="RefSeq" id="WP_210030634.1">
    <property type="nucleotide sequence ID" value="NZ_JAGINU010000001.1"/>
</dbReference>
<evidence type="ECO:0000256" key="1">
    <source>
        <dbReference type="SAM" id="MobiDB-lite"/>
    </source>
</evidence>
<feature type="signal peptide" evidence="3">
    <location>
        <begin position="1"/>
        <end position="21"/>
    </location>
</feature>
<dbReference type="EMBL" id="JAGINU010000001">
    <property type="protein sequence ID" value="MBP2368908.1"/>
    <property type="molecule type" value="Genomic_DNA"/>
</dbReference>
<evidence type="ECO:0000256" key="3">
    <source>
        <dbReference type="SAM" id="SignalP"/>
    </source>
</evidence>
<name>A0ABS4VY82_9PSEU</name>
<feature type="region of interest" description="Disordered" evidence="1">
    <location>
        <begin position="132"/>
        <end position="153"/>
    </location>
</feature>
<protein>
    <recommendedName>
        <fullName evidence="6">Capsular polysaccharide biosynthesis protein</fullName>
    </recommendedName>
</protein>
<feature type="chain" id="PRO_5047526805" description="Capsular polysaccharide biosynthesis protein" evidence="3">
    <location>
        <begin position="22"/>
        <end position="394"/>
    </location>
</feature>
<reference evidence="4 5" key="1">
    <citation type="submission" date="2021-03" db="EMBL/GenBank/DDBJ databases">
        <title>Sequencing the genomes of 1000 actinobacteria strains.</title>
        <authorList>
            <person name="Klenk H.-P."/>
        </authorList>
    </citation>
    <scope>NUCLEOTIDE SEQUENCE [LARGE SCALE GENOMIC DNA]</scope>
    <source>
        <strain evidence="4 5">DSM 45256</strain>
    </source>
</reference>
<evidence type="ECO:0008006" key="6">
    <source>
        <dbReference type="Google" id="ProtNLM"/>
    </source>
</evidence>
<gene>
    <name evidence="4" type="ORF">JOF36_004604</name>
</gene>
<proteinExistence type="predicted"/>
<keyword evidence="2" id="KW-0472">Membrane</keyword>
<keyword evidence="3" id="KW-0732">Signal</keyword>
<evidence type="ECO:0000313" key="5">
    <source>
        <dbReference type="Proteomes" id="UP001519295"/>
    </source>
</evidence>
<sequence length="394" mass="38818">MALVAAGVAAGLALLFPPAVVATTSVQVGAVGTPDPGPATASALAAASTAAFTDRVSALSGATPAEIDARVSVSSPAPGVVDIRVAGTDAAAATAVAKDAVTALGARVSALDTAVTAAGTDPLRAELDRKAALGDSTNGGDGSGLGTGTTPPPDPFAEQLGRTLAERTGLATVVVPGPEPVVAPEVPTAVWVLGAAVLAGLAVPVLVAVGVPAVRRGRGLLPEADPAGALRDELDVPVLAPGHAPGAVPVLADAYRTSLRGLEAVTVVQLTAEPACDIAGELVKAAALVGDRREYVDLTPGAEPVPPEAGVPVIRALRTPRLAHEDLGELRDSGPTVLAVQTAGTRPGDVASVAAALRAVGAPPVLCLVWTGRLPDDPARVPLPTDARIRAVMP</sequence>
<evidence type="ECO:0000313" key="4">
    <source>
        <dbReference type="EMBL" id="MBP2368908.1"/>
    </source>
</evidence>